<keyword evidence="2" id="KW-0472">Membrane</keyword>
<evidence type="ECO:0000256" key="2">
    <source>
        <dbReference type="SAM" id="Phobius"/>
    </source>
</evidence>
<evidence type="ECO:0000256" key="1">
    <source>
        <dbReference type="SAM" id="MobiDB-lite"/>
    </source>
</evidence>
<dbReference type="Gene3D" id="4.10.1060.50">
    <property type="match status" value="1"/>
</dbReference>
<dbReference type="InterPro" id="IPR038587">
    <property type="entry name" value="Ribosomal_eL40_sf"/>
</dbReference>
<accession>A0A087ATH7</accession>
<reference evidence="3 4" key="1">
    <citation type="submission" date="2014-03" db="EMBL/GenBank/DDBJ databases">
        <title>Genomics of Bifidobacteria.</title>
        <authorList>
            <person name="Ventura M."/>
            <person name="Milani C."/>
            <person name="Lugli G.A."/>
        </authorList>
    </citation>
    <scope>NUCLEOTIDE SEQUENCE [LARGE SCALE GENOMIC DNA]</scope>
    <source>
        <strain evidence="3 4">LMG 10738</strain>
    </source>
</reference>
<dbReference type="Proteomes" id="UP000029067">
    <property type="component" value="Unassembled WGS sequence"/>
</dbReference>
<proteinExistence type="predicted"/>
<comment type="caution">
    <text evidence="3">The sequence shown here is derived from an EMBL/GenBank/DDBJ whole genome shotgun (WGS) entry which is preliminary data.</text>
</comment>
<feature type="transmembrane region" description="Helical" evidence="2">
    <location>
        <begin position="87"/>
        <end position="106"/>
    </location>
</feature>
<evidence type="ECO:0000313" key="4">
    <source>
        <dbReference type="Proteomes" id="UP000029067"/>
    </source>
</evidence>
<feature type="region of interest" description="Disordered" evidence="1">
    <location>
        <begin position="1"/>
        <end position="20"/>
    </location>
</feature>
<dbReference type="AlphaFoldDB" id="A0A087ATH7"/>
<feature type="compositionally biased region" description="Basic and acidic residues" evidence="1">
    <location>
        <begin position="10"/>
        <end position="19"/>
    </location>
</feature>
<sequence>MGVDVRGLFRHGDDGKEQPDWMQDDVTVIEGTVVEKPEAEEPESTNIAADEEVQTKFCKKCGAELPTGARGKRCEACKQDMKDKLKAVGQVGLAVATVALGAAGMGGKRKGK</sequence>
<organism evidence="3 4">
    <name type="scientific">Bifidobacterium cuniculi</name>
    <dbReference type="NCBI Taxonomy" id="1688"/>
    <lineage>
        <taxon>Bacteria</taxon>
        <taxon>Bacillati</taxon>
        <taxon>Actinomycetota</taxon>
        <taxon>Actinomycetes</taxon>
        <taxon>Bifidobacteriales</taxon>
        <taxon>Bifidobacteriaceae</taxon>
        <taxon>Bifidobacterium</taxon>
    </lineage>
</organism>
<protein>
    <submittedName>
        <fullName evidence="3">Uncharacterized protein</fullName>
    </submittedName>
</protein>
<dbReference type="RefSeq" id="WP_033515973.1">
    <property type="nucleotide sequence ID" value="NZ_JGYV01000011.1"/>
</dbReference>
<evidence type="ECO:0000313" key="3">
    <source>
        <dbReference type="EMBL" id="KFI62077.1"/>
    </source>
</evidence>
<name>A0A087ATH7_9BIFI</name>
<keyword evidence="2" id="KW-1133">Transmembrane helix</keyword>
<dbReference type="STRING" id="1688.BCUN_1393"/>
<keyword evidence="2" id="KW-0812">Transmembrane</keyword>
<keyword evidence="4" id="KW-1185">Reference proteome</keyword>
<dbReference type="EMBL" id="JGYV01000011">
    <property type="protein sequence ID" value="KFI62077.1"/>
    <property type="molecule type" value="Genomic_DNA"/>
</dbReference>
<gene>
    <name evidence="3" type="ORF">BCUN_1393</name>
</gene>